<accession>A0A4P6TT13</accession>
<protein>
    <submittedName>
        <fullName evidence="1">SRPBCC family protein</fullName>
    </submittedName>
</protein>
<dbReference type="Pfam" id="PF10604">
    <property type="entry name" value="Polyketide_cyc2"/>
    <property type="match status" value="1"/>
</dbReference>
<sequence>MAIRYQLIRRPPAAVWKVLEQPSCYADWVVGTHETAPREGDWPELGSSLAFNVKIGPRRVDGYTVVRRYEPPRYLELEAKVPLGSARIAIDVRDWGGESLVIVDEHPLRGLGGKLHNVVLDTVIQLRHRDMLSRLARLVERQSPRRTDAEEAGHG</sequence>
<dbReference type="OrthoDB" id="4483486at2"/>
<dbReference type="GeneID" id="300097889"/>
<name>A0A4P6TT13_STRSO</name>
<dbReference type="AlphaFoldDB" id="A0A4P6TT13"/>
<evidence type="ECO:0000313" key="2">
    <source>
        <dbReference type="Proteomes" id="UP000292547"/>
    </source>
</evidence>
<keyword evidence="2" id="KW-1185">Reference proteome</keyword>
<evidence type="ECO:0000313" key="1">
    <source>
        <dbReference type="EMBL" id="QBJ89371.1"/>
    </source>
</evidence>
<dbReference type="Gene3D" id="3.30.530.20">
    <property type="match status" value="1"/>
</dbReference>
<dbReference type="RefSeq" id="WP_031181841.1">
    <property type="nucleotide sequence ID" value="NZ_CP032229.1"/>
</dbReference>
<dbReference type="InterPro" id="IPR019587">
    <property type="entry name" value="Polyketide_cyclase/dehydratase"/>
</dbReference>
<dbReference type="CDD" id="cd07812">
    <property type="entry name" value="SRPBCC"/>
    <property type="match status" value="1"/>
</dbReference>
<gene>
    <name evidence="1" type="ORF">D0Z67_02960</name>
</gene>
<proteinExistence type="predicted"/>
<dbReference type="Proteomes" id="UP000292547">
    <property type="component" value="Chromosome"/>
</dbReference>
<dbReference type="EMBL" id="CP032229">
    <property type="protein sequence ID" value="QBJ89371.1"/>
    <property type="molecule type" value="Genomic_DNA"/>
</dbReference>
<dbReference type="KEGG" id="sseo:D0Z67_02960"/>
<dbReference type="SUPFAM" id="SSF55961">
    <property type="entry name" value="Bet v1-like"/>
    <property type="match status" value="1"/>
</dbReference>
<reference evidence="1 2" key="1">
    <citation type="submission" date="2018-08" db="EMBL/GenBank/DDBJ databases">
        <title>The complete genome sequence of Streptomyces seoulensis, a pioneer strain for nickel superoxide dismutase discovery.</title>
        <authorList>
            <person name="Shin J."/>
            <person name="Lee J.-S."/>
            <person name="Lee E.-J."/>
            <person name="Youn H.-D."/>
        </authorList>
    </citation>
    <scope>NUCLEOTIDE SEQUENCE [LARGE SCALE GENOMIC DNA]</scope>
    <source>
        <strain evidence="1 2">KCTC 9819</strain>
    </source>
</reference>
<organism evidence="1 2">
    <name type="scientific">Streptomyces seoulensis</name>
    <dbReference type="NCBI Taxonomy" id="73044"/>
    <lineage>
        <taxon>Bacteria</taxon>
        <taxon>Bacillati</taxon>
        <taxon>Actinomycetota</taxon>
        <taxon>Actinomycetes</taxon>
        <taxon>Kitasatosporales</taxon>
        <taxon>Streptomycetaceae</taxon>
        <taxon>Streptomyces</taxon>
    </lineage>
</organism>
<dbReference type="InterPro" id="IPR023393">
    <property type="entry name" value="START-like_dom_sf"/>
</dbReference>
<dbReference type="STRING" id="73044.GCA_000725795_03662"/>